<dbReference type="InterPro" id="IPR036890">
    <property type="entry name" value="HATPase_C_sf"/>
</dbReference>
<dbReference type="PANTHER" id="PTHR34220:SF7">
    <property type="entry name" value="SENSOR HISTIDINE KINASE YPDA"/>
    <property type="match status" value="1"/>
</dbReference>
<gene>
    <name evidence="3" type="ORF">AVDCRST_MAG62-1653</name>
</gene>
<sequence length="418" mass="45844">MNMLPNAEAMLDSRAPADPGRFADWRLAAKTIVGFWVGYALTVVARAFLGDDPLTMLQNKVLILGAGLVLTGFVYLAIKLLAPASNLRRQAVVAGLASMVAATALAATLMAAEGHMRSSKEEFRFQAREGFVVISKGDQIRIEKTAADPVILTMPKMSELKQWDQFRLAADTTVIWLFFFVAWSAVFLASVSQSQALALQRRASQAESAAQAAQVRALRYQVNPHFLFNTLNSLSSLVLSGRPQEAESMILKLSTFFRTSLSLDPNADVTLAEEIEMQRLYLDIEKVRFPRRLKVEIDVPAPLAGARLPALILQPVVENAIKYGVSATRDKVTLRIAAREQQAGLLELEVTNSGGVALKSPRQRYQPESTGVGLTNVCQRLDARYGRQARCSFGPFGEGGYRVLMTLPLDRDNSRADG</sequence>
<feature type="transmembrane region" description="Helical" evidence="1">
    <location>
        <begin position="61"/>
        <end position="78"/>
    </location>
</feature>
<accession>A0A6J4TNT7</accession>
<dbReference type="InterPro" id="IPR010559">
    <property type="entry name" value="Sig_transdc_His_kin_internal"/>
</dbReference>
<dbReference type="InterPro" id="IPR050640">
    <property type="entry name" value="Bact_2-comp_sensor_kinase"/>
</dbReference>
<feature type="transmembrane region" description="Helical" evidence="1">
    <location>
        <begin position="90"/>
        <end position="112"/>
    </location>
</feature>
<evidence type="ECO:0000256" key="1">
    <source>
        <dbReference type="SAM" id="Phobius"/>
    </source>
</evidence>
<name>A0A6J4TNT7_9SPHN</name>
<dbReference type="EMBL" id="CADCWB010000202">
    <property type="protein sequence ID" value="CAA9528447.1"/>
    <property type="molecule type" value="Genomic_DNA"/>
</dbReference>
<reference evidence="3" key="1">
    <citation type="submission" date="2020-02" db="EMBL/GenBank/DDBJ databases">
        <authorList>
            <person name="Meier V. D."/>
        </authorList>
    </citation>
    <scope>NUCLEOTIDE SEQUENCE</scope>
    <source>
        <strain evidence="3">AVDCRST_MAG62</strain>
    </source>
</reference>
<dbReference type="AlphaFoldDB" id="A0A6J4TNT7"/>
<keyword evidence="1" id="KW-0472">Membrane</keyword>
<dbReference type="PANTHER" id="PTHR34220">
    <property type="entry name" value="SENSOR HISTIDINE KINASE YPDA"/>
    <property type="match status" value="1"/>
</dbReference>
<organism evidence="3">
    <name type="scientific">uncultured Sphingomonas sp</name>
    <dbReference type="NCBI Taxonomy" id="158754"/>
    <lineage>
        <taxon>Bacteria</taxon>
        <taxon>Pseudomonadati</taxon>
        <taxon>Pseudomonadota</taxon>
        <taxon>Alphaproteobacteria</taxon>
        <taxon>Sphingomonadales</taxon>
        <taxon>Sphingomonadaceae</taxon>
        <taxon>Sphingomonas</taxon>
        <taxon>environmental samples</taxon>
    </lineage>
</organism>
<evidence type="ECO:0000259" key="2">
    <source>
        <dbReference type="Pfam" id="PF06580"/>
    </source>
</evidence>
<feature type="domain" description="Signal transduction histidine kinase internal region" evidence="2">
    <location>
        <begin position="213"/>
        <end position="293"/>
    </location>
</feature>
<feature type="transmembrane region" description="Helical" evidence="1">
    <location>
        <begin position="168"/>
        <end position="191"/>
    </location>
</feature>
<dbReference type="GO" id="GO:0016020">
    <property type="term" value="C:membrane"/>
    <property type="evidence" value="ECO:0007669"/>
    <property type="project" value="InterPro"/>
</dbReference>
<keyword evidence="1" id="KW-0812">Transmembrane</keyword>
<keyword evidence="1" id="KW-1133">Transmembrane helix</keyword>
<dbReference type="Pfam" id="PF06580">
    <property type="entry name" value="His_kinase"/>
    <property type="match status" value="1"/>
</dbReference>
<dbReference type="SUPFAM" id="SSF55874">
    <property type="entry name" value="ATPase domain of HSP90 chaperone/DNA topoisomerase II/histidine kinase"/>
    <property type="match status" value="1"/>
</dbReference>
<feature type="transmembrane region" description="Helical" evidence="1">
    <location>
        <begin position="27"/>
        <end position="49"/>
    </location>
</feature>
<proteinExistence type="predicted"/>
<dbReference type="Gene3D" id="3.30.565.10">
    <property type="entry name" value="Histidine kinase-like ATPase, C-terminal domain"/>
    <property type="match status" value="1"/>
</dbReference>
<protein>
    <recommendedName>
        <fullName evidence="2">Signal transduction histidine kinase internal region domain-containing protein</fullName>
    </recommendedName>
</protein>
<evidence type="ECO:0000313" key="3">
    <source>
        <dbReference type="EMBL" id="CAA9528447.1"/>
    </source>
</evidence>
<dbReference type="GO" id="GO:0000155">
    <property type="term" value="F:phosphorelay sensor kinase activity"/>
    <property type="evidence" value="ECO:0007669"/>
    <property type="project" value="InterPro"/>
</dbReference>